<reference evidence="2 3" key="1">
    <citation type="submission" date="2018-11" db="EMBL/GenBank/DDBJ databases">
        <title>Genome sequences of Natronomonas sp. CBA1133.</title>
        <authorList>
            <person name="Roh S.W."/>
            <person name="Cha I.-T."/>
        </authorList>
    </citation>
    <scope>NUCLEOTIDE SEQUENCE [LARGE SCALE GENOMIC DNA]</scope>
    <source>
        <strain evidence="2 3">CBA1133</strain>
    </source>
</reference>
<dbReference type="AlphaFoldDB" id="A0AAJ4RAA4"/>
<dbReference type="Pfam" id="PF03473">
    <property type="entry name" value="MOSC"/>
    <property type="match status" value="1"/>
</dbReference>
<dbReference type="RefSeq" id="WP_123124437.1">
    <property type="nucleotide sequence ID" value="NZ_RJJC01000001.1"/>
</dbReference>
<proteinExistence type="predicted"/>
<evidence type="ECO:0000313" key="2">
    <source>
        <dbReference type="EMBL" id="RNJ27145.1"/>
    </source>
</evidence>
<dbReference type="EMBL" id="RJJC01000001">
    <property type="protein sequence ID" value="RNJ27145.1"/>
    <property type="molecule type" value="Genomic_DNA"/>
</dbReference>
<organism evidence="2 3">
    <name type="scientific">Halosegnis longus</name>
    <dbReference type="NCBI Taxonomy" id="2216012"/>
    <lineage>
        <taxon>Archaea</taxon>
        <taxon>Methanobacteriati</taxon>
        <taxon>Methanobacteriota</taxon>
        <taxon>Stenosarchaea group</taxon>
        <taxon>Halobacteria</taxon>
        <taxon>Halobacteriales</taxon>
        <taxon>Natronomonadaceae</taxon>
        <taxon>Halosegnis</taxon>
    </lineage>
</organism>
<keyword evidence="3" id="KW-1185">Reference proteome</keyword>
<dbReference type="InterPro" id="IPR005303">
    <property type="entry name" value="MOCOS_middle"/>
</dbReference>
<dbReference type="InterPro" id="IPR005302">
    <property type="entry name" value="MoCF_Sase_C"/>
</dbReference>
<accession>A0AAJ4RAA4</accession>
<sequence length="268" mass="30461">MTATLDAIYVYPVKSLDGIERDRTTVREAGGLAFDREYAIRDADGEYVNGKRERAVHRLASDFDPDTDRWTVGPRDGDRETFSLPEERAAASDFLTDYVGYEVRIYRDSSGGFPDDTHASGPTLISWATLETVAGWYDDIDATELRRRLRPNLVVADVEPFWEDRLYADRDSVVGFTVGGTRFEGRNPCQRCVVPTRDPDTGAETPGFRERFITRREATLPEWANEDWYDHYFRLMVNTRVPRETVGSQLSVGDDIEIGEVVRADTGR</sequence>
<dbReference type="GO" id="GO:0030151">
    <property type="term" value="F:molybdenum ion binding"/>
    <property type="evidence" value="ECO:0007669"/>
    <property type="project" value="InterPro"/>
</dbReference>
<protein>
    <submittedName>
        <fullName evidence="2">MOSC domain-containing protein</fullName>
    </submittedName>
</protein>
<comment type="caution">
    <text evidence="2">The sequence shown here is derived from an EMBL/GenBank/DDBJ whole genome shotgun (WGS) entry which is preliminary data.</text>
</comment>
<evidence type="ECO:0000313" key="3">
    <source>
        <dbReference type="Proteomes" id="UP000270581"/>
    </source>
</evidence>
<dbReference type="GO" id="GO:0003824">
    <property type="term" value="F:catalytic activity"/>
    <property type="evidence" value="ECO:0007669"/>
    <property type="project" value="InterPro"/>
</dbReference>
<dbReference type="InterPro" id="IPR011037">
    <property type="entry name" value="Pyrv_Knase-like_insert_dom_sf"/>
</dbReference>
<dbReference type="GO" id="GO:0030170">
    <property type="term" value="F:pyridoxal phosphate binding"/>
    <property type="evidence" value="ECO:0007669"/>
    <property type="project" value="InterPro"/>
</dbReference>
<dbReference type="PROSITE" id="PS51340">
    <property type="entry name" value="MOSC"/>
    <property type="match status" value="1"/>
</dbReference>
<dbReference type="Pfam" id="PF03476">
    <property type="entry name" value="MOSC_N"/>
    <property type="match status" value="1"/>
</dbReference>
<name>A0AAJ4RAA4_9EURY</name>
<dbReference type="SUPFAM" id="SSF141673">
    <property type="entry name" value="MOSC N-terminal domain-like"/>
    <property type="match status" value="1"/>
</dbReference>
<feature type="domain" description="MOSC" evidence="1">
    <location>
        <begin position="84"/>
        <end position="259"/>
    </location>
</feature>
<gene>
    <name evidence="2" type="ORF">Nmn1133_10985</name>
</gene>
<dbReference type="SUPFAM" id="SSF50800">
    <property type="entry name" value="PK beta-barrel domain-like"/>
    <property type="match status" value="1"/>
</dbReference>
<evidence type="ECO:0000259" key="1">
    <source>
        <dbReference type="PROSITE" id="PS51340"/>
    </source>
</evidence>
<dbReference type="Proteomes" id="UP000270581">
    <property type="component" value="Unassembled WGS sequence"/>
</dbReference>